<dbReference type="PANTHER" id="PTHR31184">
    <property type="entry name" value="HUNTINGTIN-INTERACTING PROTEIN K FAMILY MEMBER"/>
    <property type="match status" value="1"/>
</dbReference>
<name>A0AAD5U670_9FUNG</name>
<dbReference type="Proteomes" id="UP001211065">
    <property type="component" value="Unassembled WGS sequence"/>
</dbReference>
<dbReference type="CDD" id="cd14361">
    <property type="entry name" value="UBA_HYPK"/>
    <property type="match status" value="1"/>
</dbReference>
<dbReference type="Pfam" id="PF19026">
    <property type="entry name" value="UBA_HYPK"/>
    <property type="match status" value="1"/>
</dbReference>
<dbReference type="InterPro" id="IPR038922">
    <property type="entry name" value="HYPK_UBA"/>
</dbReference>
<dbReference type="PANTHER" id="PTHR31184:SF2">
    <property type="entry name" value="HUNTINGTIN-INTERACTING PROTEIN K"/>
    <property type="match status" value="1"/>
</dbReference>
<dbReference type="GO" id="GO:0050821">
    <property type="term" value="P:protein stabilization"/>
    <property type="evidence" value="ECO:0007669"/>
    <property type="project" value="TreeGrafter"/>
</dbReference>
<keyword evidence="4" id="KW-1185">Reference proteome</keyword>
<dbReference type="InterPro" id="IPR044034">
    <property type="entry name" value="NAC-like_UBA"/>
</dbReference>
<protein>
    <recommendedName>
        <fullName evidence="2">Nascent polypeptide-associated complex subunit alpha-like UBA domain-containing protein</fullName>
    </recommendedName>
</protein>
<evidence type="ECO:0000256" key="1">
    <source>
        <dbReference type="SAM" id="MobiDB-lite"/>
    </source>
</evidence>
<comment type="caution">
    <text evidence="3">The sequence shown here is derived from an EMBL/GenBank/DDBJ whole genome shotgun (WGS) entry which is preliminary data.</text>
</comment>
<feature type="region of interest" description="Disordered" evidence="1">
    <location>
        <begin position="1"/>
        <end position="66"/>
    </location>
</feature>
<reference evidence="3" key="1">
    <citation type="submission" date="2020-05" db="EMBL/GenBank/DDBJ databases">
        <title>Phylogenomic resolution of chytrid fungi.</title>
        <authorList>
            <person name="Stajich J.E."/>
            <person name="Amses K."/>
            <person name="Simmons R."/>
            <person name="Seto K."/>
            <person name="Myers J."/>
            <person name="Bonds A."/>
            <person name="Quandt C.A."/>
            <person name="Barry K."/>
            <person name="Liu P."/>
            <person name="Grigoriev I."/>
            <person name="Longcore J.E."/>
            <person name="James T.Y."/>
        </authorList>
    </citation>
    <scope>NUCLEOTIDE SEQUENCE</scope>
    <source>
        <strain evidence="3">JEL0476</strain>
    </source>
</reference>
<gene>
    <name evidence="3" type="ORF">HK099_006537</name>
</gene>
<sequence>MSRRNKNKNNKKEEKKEENKDVKVEEVIEDKGETANDIDKEEENEKGQRAEANKDLGHMYQEKESKADIDETKLYKAMTSVIKLHTDLSKTRTKATSQSQLESSKIVINKEDVELLVKELNLSKVTAEKSLKDNNGDLVLTMKTLIKV</sequence>
<evidence type="ECO:0000313" key="4">
    <source>
        <dbReference type="Proteomes" id="UP001211065"/>
    </source>
</evidence>
<accession>A0AAD5U670</accession>
<dbReference type="Gene3D" id="1.10.8.10">
    <property type="entry name" value="DNA helicase RuvA subunit, C-terminal domain"/>
    <property type="match status" value="1"/>
</dbReference>
<dbReference type="InterPro" id="IPR052617">
    <property type="entry name" value="Huntingtin-int_K"/>
</dbReference>
<evidence type="ECO:0000313" key="3">
    <source>
        <dbReference type="EMBL" id="KAJ3225597.1"/>
    </source>
</evidence>
<feature type="compositionally biased region" description="Basic and acidic residues" evidence="1">
    <location>
        <begin position="10"/>
        <end position="66"/>
    </location>
</feature>
<proteinExistence type="predicted"/>
<evidence type="ECO:0000259" key="2">
    <source>
        <dbReference type="Pfam" id="PF19026"/>
    </source>
</evidence>
<organism evidence="3 4">
    <name type="scientific">Clydaea vesicula</name>
    <dbReference type="NCBI Taxonomy" id="447962"/>
    <lineage>
        <taxon>Eukaryota</taxon>
        <taxon>Fungi</taxon>
        <taxon>Fungi incertae sedis</taxon>
        <taxon>Chytridiomycota</taxon>
        <taxon>Chytridiomycota incertae sedis</taxon>
        <taxon>Chytridiomycetes</taxon>
        <taxon>Lobulomycetales</taxon>
        <taxon>Lobulomycetaceae</taxon>
        <taxon>Clydaea</taxon>
    </lineage>
</organism>
<feature type="domain" description="Nascent polypeptide-associated complex subunit alpha-like UBA" evidence="2">
    <location>
        <begin position="106"/>
        <end position="146"/>
    </location>
</feature>
<dbReference type="GO" id="GO:0043066">
    <property type="term" value="P:negative regulation of apoptotic process"/>
    <property type="evidence" value="ECO:0007669"/>
    <property type="project" value="TreeGrafter"/>
</dbReference>
<dbReference type="EMBL" id="JADGJW010000057">
    <property type="protein sequence ID" value="KAJ3225597.1"/>
    <property type="molecule type" value="Genomic_DNA"/>
</dbReference>
<dbReference type="AlphaFoldDB" id="A0AAD5U670"/>